<protein>
    <submittedName>
        <fullName evidence="2">11990_t:CDS:1</fullName>
    </submittedName>
</protein>
<dbReference type="AlphaFoldDB" id="A0A9N9FIV8"/>
<sequence>GVETGKNVHRKNKNTLRKSIDHHSETPFKVSSFRQPEGCPTQLWPRRAFDSQIIFIISGSATSDTRLSKTTYLALNLAMASSIAFSTVD</sequence>
<proteinExistence type="predicted"/>
<gene>
    <name evidence="2" type="ORF">FCALED_LOCUS5435</name>
</gene>
<comment type="caution">
    <text evidence="2">The sequence shown here is derived from an EMBL/GenBank/DDBJ whole genome shotgun (WGS) entry which is preliminary data.</text>
</comment>
<name>A0A9N9FIV8_9GLOM</name>
<dbReference type="Proteomes" id="UP000789570">
    <property type="component" value="Unassembled WGS sequence"/>
</dbReference>
<keyword evidence="3" id="KW-1185">Reference proteome</keyword>
<organism evidence="2 3">
    <name type="scientific">Funneliformis caledonium</name>
    <dbReference type="NCBI Taxonomy" id="1117310"/>
    <lineage>
        <taxon>Eukaryota</taxon>
        <taxon>Fungi</taxon>
        <taxon>Fungi incertae sedis</taxon>
        <taxon>Mucoromycota</taxon>
        <taxon>Glomeromycotina</taxon>
        <taxon>Glomeromycetes</taxon>
        <taxon>Glomerales</taxon>
        <taxon>Glomeraceae</taxon>
        <taxon>Funneliformis</taxon>
    </lineage>
</organism>
<evidence type="ECO:0000313" key="3">
    <source>
        <dbReference type="Proteomes" id="UP000789570"/>
    </source>
</evidence>
<evidence type="ECO:0000313" key="2">
    <source>
        <dbReference type="EMBL" id="CAG8536591.1"/>
    </source>
</evidence>
<feature type="compositionally biased region" description="Basic residues" evidence="1">
    <location>
        <begin position="7"/>
        <end position="16"/>
    </location>
</feature>
<feature type="non-terminal residue" evidence="2">
    <location>
        <position position="1"/>
    </location>
</feature>
<evidence type="ECO:0000256" key="1">
    <source>
        <dbReference type="SAM" id="MobiDB-lite"/>
    </source>
</evidence>
<dbReference type="EMBL" id="CAJVPQ010001178">
    <property type="protein sequence ID" value="CAG8536591.1"/>
    <property type="molecule type" value="Genomic_DNA"/>
</dbReference>
<reference evidence="2" key="1">
    <citation type="submission" date="2021-06" db="EMBL/GenBank/DDBJ databases">
        <authorList>
            <person name="Kallberg Y."/>
            <person name="Tangrot J."/>
            <person name="Rosling A."/>
        </authorList>
    </citation>
    <scope>NUCLEOTIDE SEQUENCE</scope>
    <source>
        <strain evidence="2">UK204</strain>
    </source>
</reference>
<feature type="region of interest" description="Disordered" evidence="1">
    <location>
        <begin position="1"/>
        <end position="23"/>
    </location>
</feature>
<dbReference type="OrthoDB" id="10610752at2759"/>
<accession>A0A9N9FIV8</accession>